<dbReference type="Gene3D" id="3.20.20.140">
    <property type="entry name" value="Metal-dependent hydrolases"/>
    <property type="match status" value="2"/>
</dbReference>
<dbReference type="InterPro" id="IPR011059">
    <property type="entry name" value="Metal-dep_hydrolase_composite"/>
</dbReference>
<evidence type="ECO:0000256" key="2">
    <source>
        <dbReference type="ARBA" id="ARBA00022801"/>
    </source>
</evidence>
<protein>
    <submittedName>
        <fullName evidence="4">D-aminoacylase (Aspartate, glutamate ETC)</fullName>
    </submittedName>
</protein>
<dbReference type="Pfam" id="PF01979">
    <property type="entry name" value="Amidohydro_1"/>
    <property type="match status" value="1"/>
</dbReference>
<accession>A0A0G0GB48</accession>
<comment type="caution">
    <text evidence="4">The sequence shown here is derived from an EMBL/GenBank/DDBJ whole genome shotgun (WGS) entry which is preliminary data.</text>
</comment>
<dbReference type="SUPFAM" id="SSF51556">
    <property type="entry name" value="Metallo-dependent hydrolases"/>
    <property type="match status" value="1"/>
</dbReference>
<dbReference type="InterPro" id="IPR006680">
    <property type="entry name" value="Amidohydro-rel"/>
</dbReference>
<evidence type="ECO:0000313" key="5">
    <source>
        <dbReference type="Proteomes" id="UP000034044"/>
    </source>
</evidence>
<dbReference type="PANTHER" id="PTHR11113:SF14">
    <property type="entry name" value="N-ACETYLGLUCOSAMINE-6-PHOSPHATE DEACETYLASE"/>
    <property type="match status" value="1"/>
</dbReference>
<sequence>MSTILIKNAQVIDGTGQAPYKSDILIKNEKISAIDQLINFEADENIDAMGAYVSPGFIDINNASDRYIQIFSENPQKYFLLQGITTVIGGQGGISLAPLLYGSLQSLRTFSDVGKININWHTFSEFFENFKKQPLAINFGTFAGLTTIYRALIGQAIARPLNSNETKIINSILKESFKAGAFGISVNLNHFLTSQISYYDLKKIIENTAVLNAVFSVNLKDLKENIVESVKKIVYLAKETGAKVIINDFLPHIGFEKSYREALKIIEENSGYSDVYFNLYPCAGHIEPVSEYLPKWLKGSREEILKNISDPDAMEKIISEFHRLKPKEMSIINAPYYEHLRLIGQSLEEFSNKRNLSVKEGLLEIMKITKLRAEILVNDINLEESIEALLHEKALPSHSNIFLAQNYCQPFSKFLEIAEKEENIPLEKAIFKITSLPAQKLGIEKRGEIKEGYYADLVVFKDSKISNVILNGQKVVKDNEYQNILAGKIIKKQ</sequence>
<evidence type="ECO:0000313" key="4">
    <source>
        <dbReference type="EMBL" id="KKQ23285.1"/>
    </source>
</evidence>
<dbReference type="GO" id="GO:0006046">
    <property type="term" value="P:N-acetylglucosamine catabolic process"/>
    <property type="evidence" value="ECO:0007669"/>
    <property type="project" value="TreeGrafter"/>
</dbReference>
<feature type="domain" description="Amidohydrolase-related" evidence="3">
    <location>
        <begin position="419"/>
        <end position="475"/>
    </location>
</feature>
<keyword evidence="2" id="KW-0378">Hydrolase</keyword>
<proteinExistence type="inferred from homology"/>
<comment type="similarity">
    <text evidence="1">Belongs to the metallo-dependent hydrolases superfamily. NagA family.</text>
</comment>
<dbReference type="Proteomes" id="UP000034044">
    <property type="component" value="Unassembled WGS sequence"/>
</dbReference>
<dbReference type="AlphaFoldDB" id="A0A0G0GB48"/>
<evidence type="ECO:0000259" key="3">
    <source>
        <dbReference type="Pfam" id="PF01979"/>
    </source>
</evidence>
<dbReference type="GO" id="GO:0008448">
    <property type="term" value="F:N-acetylglucosamine-6-phosphate deacetylase activity"/>
    <property type="evidence" value="ECO:0007669"/>
    <property type="project" value="TreeGrafter"/>
</dbReference>
<name>A0A0G0GB48_9BACT</name>
<dbReference type="EMBL" id="LBSR01000002">
    <property type="protein sequence ID" value="KKQ23285.1"/>
    <property type="molecule type" value="Genomic_DNA"/>
</dbReference>
<dbReference type="Gene3D" id="2.30.40.10">
    <property type="entry name" value="Urease, subunit C, domain 1"/>
    <property type="match status" value="2"/>
</dbReference>
<organism evidence="4 5">
    <name type="scientific">Candidatus Wolfebacteria bacterium GW2011_GWC1_37_10</name>
    <dbReference type="NCBI Taxonomy" id="1619010"/>
    <lineage>
        <taxon>Bacteria</taxon>
        <taxon>Candidatus Wolfeibacteriota</taxon>
    </lineage>
</organism>
<evidence type="ECO:0000256" key="1">
    <source>
        <dbReference type="ARBA" id="ARBA00010716"/>
    </source>
</evidence>
<reference evidence="4 5" key="1">
    <citation type="journal article" date="2015" name="Nature">
        <title>rRNA introns, odd ribosomes, and small enigmatic genomes across a large radiation of phyla.</title>
        <authorList>
            <person name="Brown C.T."/>
            <person name="Hug L.A."/>
            <person name="Thomas B.C."/>
            <person name="Sharon I."/>
            <person name="Castelle C.J."/>
            <person name="Singh A."/>
            <person name="Wilkins M.J."/>
            <person name="Williams K.H."/>
            <person name="Banfield J.F."/>
        </authorList>
    </citation>
    <scope>NUCLEOTIDE SEQUENCE [LARGE SCALE GENOMIC DNA]</scope>
</reference>
<gene>
    <name evidence="4" type="primary">ndaD</name>
    <name evidence="4" type="ORF">US36_C0002G0010</name>
</gene>
<dbReference type="SUPFAM" id="SSF51338">
    <property type="entry name" value="Composite domain of metallo-dependent hydrolases"/>
    <property type="match status" value="1"/>
</dbReference>
<dbReference type="PANTHER" id="PTHR11113">
    <property type="entry name" value="N-ACETYLGLUCOSAMINE-6-PHOSPHATE DEACETYLASE"/>
    <property type="match status" value="1"/>
</dbReference>
<dbReference type="InterPro" id="IPR032466">
    <property type="entry name" value="Metal_Hydrolase"/>
</dbReference>